<gene>
    <name evidence="2" type="ORF">ACFFRH_25915</name>
</gene>
<name>A0ABV5TII6_9ACTN</name>
<reference evidence="2 3" key="1">
    <citation type="submission" date="2024-09" db="EMBL/GenBank/DDBJ databases">
        <authorList>
            <person name="Sun Q."/>
            <person name="Mori K."/>
        </authorList>
    </citation>
    <scope>NUCLEOTIDE SEQUENCE [LARGE SCALE GENOMIC DNA]</scope>
    <source>
        <strain evidence="2 3">JCM 3028</strain>
    </source>
</reference>
<dbReference type="Proteomes" id="UP001589610">
    <property type="component" value="Unassembled WGS sequence"/>
</dbReference>
<protein>
    <submittedName>
        <fullName evidence="2">Uncharacterized protein</fullName>
    </submittedName>
</protein>
<keyword evidence="1" id="KW-0732">Signal</keyword>
<dbReference type="RefSeq" id="WP_386160193.1">
    <property type="nucleotide sequence ID" value="NZ_JBHMBS010000013.1"/>
</dbReference>
<evidence type="ECO:0000313" key="3">
    <source>
        <dbReference type="Proteomes" id="UP001589610"/>
    </source>
</evidence>
<comment type="caution">
    <text evidence="2">The sequence shown here is derived from an EMBL/GenBank/DDBJ whole genome shotgun (WGS) entry which is preliminary data.</text>
</comment>
<keyword evidence="3" id="KW-1185">Reference proteome</keyword>
<dbReference type="EMBL" id="JBHMBS010000013">
    <property type="protein sequence ID" value="MFB9678929.1"/>
    <property type="molecule type" value="Genomic_DNA"/>
</dbReference>
<evidence type="ECO:0000313" key="2">
    <source>
        <dbReference type="EMBL" id="MFB9678929.1"/>
    </source>
</evidence>
<evidence type="ECO:0000256" key="1">
    <source>
        <dbReference type="SAM" id="SignalP"/>
    </source>
</evidence>
<sequence>MARSGLTGILVTLITMGAVAVPCAVTAAVRPGEPVNPGAGPVFPGNDIVELPNGAGVDGRLPVTPREAVRADADAGTDAAAAPVPADSLWGAAQAIRAGNDGCRFFWSRVILMTIRAARTAEIAPSARSCEETVGTPVRHHA</sequence>
<feature type="signal peptide" evidence="1">
    <location>
        <begin position="1"/>
        <end position="20"/>
    </location>
</feature>
<organism evidence="2 3">
    <name type="scientific">Streptosporangium vulgare</name>
    <dbReference type="NCBI Taxonomy" id="46190"/>
    <lineage>
        <taxon>Bacteria</taxon>
        <taxon>Bacillati</taxon>
        <taxon>Actinomycetota</taxon>
        <taxon>Actinomycetes</taxon>
        <taxon>Streptosporangiales</taxon>
        <taxon>Streptosporangiaceae</taxon>
        <taxon>Streptosporangium</taxon>
    </lineage>
</organism>
<proteinExistence type="predicted"/>
<feature type="chain" id="PRO_5045572478" evidence="1">
    <location>
        <begin position="21"/>
        <end position="142"/>
    </location>
</feature>
<accession>A0ABV5TII6</accession>